<keyword evidence="4" id="KW-1185">Reference proteome</keyword>
<feature type="signal peptide" evidence="1">
    <location>
        <begin position="1"/>
        <end position="17"/>
    </location>
</feature>
<evidence type="ECO:0000313" key="4">
    <source>
        <dbReference type="Proteomes" id="UP000005408"/>
    </source>
</evidence>
<accession>K1QK60</accession>
<dbReference type="HOGENOM" id="CLU_2724661_0_0_1"/>
<organism evidence="2">
    <name type="scientific">Magallana gigas</name>
    <name type="common">Pacific oyster</name>
    <name type="synonym">Crassostrea gigas</name>
    <dbReference type="NCBI Taxonomy" id="29159"/>
    <lineage>
        <taxon>Eukaryota</taxon>
        <taxon>Metazoa</taxon>
        <taxon>Spiralia</taxon>
        <taxon>Lophotrochozoa</taxon>
        <taxon>Mollusca</taxon>
        <taxon>Bivalvia</taxon>
        <taxon>Autobranchia</taxon>
        <taxon>Pteriomorphia</taxon>
        <taxon>Ostreida</taxon>
        <taxon>Ostreoidea</taxon>
        <taxon>Ostreidae</taxon>
        <taxon>Magallana</taxon>
    </lineage>
</organism>
<feature type="chain" id="PRO_5042455700" evidence="1">
    <location>
        <begin position="18"/>
        <end position="72"/>
    </location>
</feature>
<dbReference type="EnsemblMetazoa" id="G13241.2">
    <property type="protein sequence ID" value="G13241.2:cds"/>
    <property type="gene ID" value="G13241"/>
</dbReference>
<keyword evidence="1" id="KW-0732">Signal</keyword>
<dbReference type="Proteomes" id="UP000005408">
    <property type="component" value="Unassembled WGS sequence"/>
</dbReference>
<proteinExistence type="predicted"/>
<dbReference type="EnsemblMetazoa" id="G13241.4">
    <property type="protein sequence ID" value="G13241.4:cds"/>
    <property type="gene ID" value="G13241"/>
</dbReference>
<dbReference type="EMBL" id="JH817548">
    <property type="protein sequence ID" value="EKC29260.1"/>
    <property type="molecule type" value="Genomic_DNA"/>
</dbReference>
<sequence>MFRLLLVAAAVLVAVSAVCNDFDIQYGCLQNVDGQLNVCKAGCSRVGAALLQCEIDCLQKAYGRLVNCITLE</sequence>
<dbReference type="AlphaFoldDB" id="K1QK60"/>
<dbReference type="EnsemblMetazoa" id="G13241.3">
    <property type="protein sequence ID" value="G13241.3:cds"/>
    <property type="gene ID" value="G13241"/>
</dbReference>
<reference evidence="2" key="1">
    <citation type="journal article" date="2012" name="Nature">
        <title>The oyster genome reveals stress adaptation and complexity of shell formation.</title>
        <authorList>
            <person name="Zhang G."/>
            <person name="Fang X."/>
            <person name="Guo X."/>
            <person name="Li L."/>
            <person name="Luo R."/>
            <person name="Xu F."/>
            <person name="Yang P."/>
            <person name="Zhang L."/>
            <person name="Wang X."/>
            <person name="Qi H."/>
            <person name="Xiong Z."/>
            <person name="Que H."/>
            <person name="Xie Y."/>
            <person name="Holland P.W."/>
            <person name="Paps J."/>
            <person name="Zhu Y."/>
            <person name="Wu F."/>
            <person name="Chen Y."/>
            <person name="Wang J."/>
            <person name="Peng C."/>
            <person name="Meng J."/>
            <person name="Yang L."/>
            <person name="Liu J."/>
            <person name="Wen B."/>
            <person name="Zhang N."/>
            <person name="Huang Z."/>
            <person name="Zhu Q."/>
            <person name="Feng Y."/>
            <person name="Mount A."/>
            <person name="Hedgecock D."/>
            <person name="Xu Z."/>
            <person name="Liu Y."/>
            <person name="Domazet-Loso T."/>
            <person name="Du Y."/>
            <person name="Sun X."/>
            <person name="Zhang S."/>
            <person name="Liu B."/>
            <person name="Cheng P."/>
            <person name="Jiang X."/>
            <person name="Li J."/>
            <person name="Fan D."/>
            <person name="Wang W."/>
            <person name="Fu W."/>
            <person name="Wang T."/>
            <person name="Wang B."/>
            <person name="Zhang J."/>
            <person name="Peng Z."/>
            <person name="Li Y."/>
            <person name="Li N."/>
            <person name="Wang J."/>
            <person name="Chen M."/>
            <person name="He Y."/>
            <person name="Tan F."/>
            <person name="Song X."/>
            <person name="Zheng Q."/>
            <person name="Huang R."/>
            <person name="Yang H."/>
            <person name="Du X."/>
            <person name="Chen L."/>
            <person name="Yang M."/>
            <person name="Gaffney P.M."/>
            <person name="Wang S."/>
            <person name="Luo L."/>
            <person name="She Z."/>
            <person name="Ming Y."/>
            <person name="Huang W."/>
            <person name="Zhang S."/>
            <person name="Huang B."/>
            <person name="Zhang Y."/>
            <person name="Qu T."/>
            <person name="Ni P."/>
            <person name="Miao G."/>
            <person name="Wang J."/>
            <person name="Wang Q."/>
            <person name="Steinberg C.E."/>
            <person name="Wang H."/>
            <person name="Li N."/>
            <person name="Qian L."/>
            <person name="Zhang G."/>
            <person name="Li Y."/>
            <person name="Yang H."/>
            <person name="Liu X."/>
            <person name="Wang J."/>
            <person name="Yin Y."/>
            <person name="Wang J."/>
        </authorList>
    </citation>
    <scope>NUCLEOTIDE SEQUENCE [LARGE SCALE GENOMIC DNA]</scope>
    <source>
        <strain evidence="2">05x7-T-G4-1.051#20</strain>
    </source>
</reference>
<gene>
    <name evidence="2" type="ORF">CGI_10027475</name>
</gene>
<reference evidence="3" key="2">
    <citation type="submission" date="2022-08" db="UniProtKB">
        <authorList>
            <consortium name="EnsemblMetazoa"/>
        </authorList>
    </citation>
    <scope>IDENTIFICATION</scope>
    <source>
        <strain evidence="3">05x7-T-G4-1.051#20</strain>
    </source>
</reference>
<protein>
    <submittedName>
        <fullName evidence="2 3">Uncharacterized protein</fullName>
    </submittedName>
</protein>
<name>K1QK60_MAGGI</name>
<evidence type="ECO:0000313" key="3">
    <source>
        <dbReference type="EnsemblMetazoa" id="G13241.1:cds"/>
    </source>
</evidence>
<evidence type="ECO:0000256" key="1">
    <source>
        <dbReference type="SAM" id="SignalP"/>
    </source>
</evidence>
<evidence type="ECO:0000313" key="2">
    <source>
        <dbReference type="EMBL" id="EKC29260.1"/>
    </source>
</evidence>
<dbReference type="EnsemblMetazoa" id="G13241.1">
    <property type="protein sequence ID" value="G13241.1:cds"/>
    <property type="gene ID" value="G13241"/>
</dbReference>